<evidence type="ECO:0000313" key="1">
    <source>
        <dbReference type="EMBL" id="NYE18699.1"/>
    </source>
</evidence>
<dbReference type="PANTHER" id="PTHR43135">
    <property type="entry name" value="ALPHA-D-RIBOSE 1-METHYLPHOSPHONATE 5-TRIPHOSPHATE DIPHOSPHATASE"/>
    <property type="match status" value="1"/>
</dbReference>
<keyword evidence="2" id="KW-1185">Reference proteome</keyword>
<dbReference type="AlphaFoldDB" id="A0A7Y9KKE3"/>
<dbReference type="Proteomes" id="UP000576969">
    <property type="component" value="Unassembled WGS sequence"/>
</dbReference>
<dbReference type="SUPFAM" id="SSF51556">
    <property type="entry name" value="Metallo-dependent hydrolases"/>
    <property type="match status" value="1"/>
</dbReference>
<protein>
    <recommendedName>
        <fullName evidence="3">Amidohydrolase</fullName>
    </recommendedName>
</protein>
<dbReference type="RefSeq" id="WP_246301015.1">
    <property type="nucleotide sequence ID" value="NZ_JACCBV010000001.1"/>
</dbReference>
<gene>
    <name evidence="1" type="ORF">BJ991_000727</name>
</gene>
<dbReference type="EMBL" id="JACCBV010000001">
    <property type="protein sequence ID" value="NYE18699.1"/>
    <property type="molecule type" value="Genomic_DNA"/>
</dbReference>
<dbReference type="Gene3D" id="3.20.20.140">
    <property type="entry name" value="Metal-dependent hydrolases"/>
    <property type="match status" value="1"/>
</dbReference>
<evidence type="ECO:0008006" key="3">
    <source>
        <dbReference type="Google" id="ProtNLM"/>
    </source>
</evidence>
<sequence length="323" mass="32844">MLHLDPFALRTLLGTDATPARRAITGEQGVALPPLVNHHVHLHLFDPAPLAAHGIAGIVDLGGDPVALARRAADGIPRVAYAGAFLTAPGGYPVGRSWAPAAISREVRSTSTLAGAPGGARTAVDEQAEFGASVIKISLNSTAGPVLDDDVLAAVLSAARERGLPVVAHVEGEGMAARAIAAGADVLAHAPFSEPLGDDLIAAAVASGQCWISTLCVHAAGDRRVAVDNVGRFAAAGGRVLYGTDIGNGDQPIGVNADELALLDGAGVRGAPLLATLTDPWPRAERIDGVLTFVPGPAPTGADEVPAWLARATVVPEEELLRE</sequence>
<accession>A0A7Y9KKE3</accession>
<comment type="caution">
    <text evidence="1">The sequence shown here is derived from an EMBL/GenBank/DDBJ whole genome shotgun (WGS) entry which is preliminary data.</text>
</comment>
<reference evidence="1 2" key="1">
    <citation type="submission" date="2020-07" db="EMBL/GenBank/DDBJ databases">
        <title>Sequencing the genomes of 1000 actinobacteria strains.</title>
        <authorList>
            <person name="Klenk H.-P."/>
        </authorList>
    </citation>
    <scope>NUCLEOTIDE SEQUENCE [LARGE SCALE GENOMIC DNA]</scope>
    <source>
        <strain evidence="1 2">DSM 24662</strain>
    </source>
</reference>
<organism evidence="1 2">
    <name type="scientific">Microbacterium immunditiarum</name>
    <dbReference type="NCBI Taxonomy" id="337480"/>
    <lineage>
        <taxon>Bacteria</taxon>
        <taxon>Bacillati</taxon>
        <taxon>Actinomycetota</taxon>
        <taxon>Actinomycetes</taxon>
        <taxon>Micrococcales</taxon>
        <taxon>Microbacteriaceae</taxon>
        <taxon>Microbacterium</taxon>
    </lineage>
</organism>
<name>A0A7Y9KKE3_9MICO</name>
<dbReference type="PANTHER" id="PTHR43135:SF3">
    <property type="entry name" value="ALPHA-D-RIBOSE 1-METHYLPHOSPHONATE 5-TRIPHOSPHATE DIPHOSPHATASE"/>
    <property type="match status" value="1"/>
</dbReference>
<dbReference type="InterPro" id="IPR051781">
    <property type="entry name" value="Metallo-dep_Hydrolase"/>
</dbReference>
<proteinExistence type="predicted"/>
<evidence type="ECO:0000313" key="2">
    <source>
        <dbReference type="Proteomes" id="UP000576969"/>
    </source>
</evidence>
<dbReference type="InterPro" id="IPR032466">
    <property type="entry name" value="Metal_Hydrolase"/>
</dbReference>